<protein>
    <submittedName>
        <fullName evidence="2">DNA-binding protein</fullName>
    </submittedName>
</protein>
<sequence length="233" mass="24711">MPILPFASVARGSFLSRRSALALLGAFALSVSACTPAMPIEKARVLGTGEEVTVEGYVSVQPGAFASALGDEGFAVQDSTGGIYVKLEQKQSFGLDARVRITGTLDEQNKLRILKAVPMDVDLLPGTKTVVARDVRTGDVKEPVEGRLVRVSGSFTRPFEDDSPYGYKLYIDDGSGEIQVFVHITAGFDKAALEALVASGASITVTGLAAQYEDTYEVAPRQPSDLVRASPIP</sequence>
<keyword evidence="2" id="KW-0238">DNA-binding</keyword>
<proteinExistence type="predicted"/>
<dbReference type="SUPFAM" id="SSF101756">
    <property type="entry name" value="Hypothetical protein YgiW"/>
    <property type="match status" value="1"/>
</dbReference>
<reference evidence="2 3" key="1">
    <citation type="submission" date="2020-02" db="EMBL/GenBank/DDBJ databases">
        <authorList>
            <person name="Babadi Z.K."/>
            <person name="Risdian C."/>
            <person name="Ebrahimipour G.H."/>
            <person name="Wink J."/>
        </authorList>
    </citation>
    <scope>NUCLEOTIDE SEQUENCE [LARGE SCALE GENOMIC DNA]</scope>
    <source>
        <strain evidence="2 3">ZKHCc1 1396</strain>
    </source>
</reference>
<feature type="signal peptide" evidence="1">
    <location>
        <begin position="1"/>
        <end position="33"/>
    </location>
</feature>
<organism evidence="2 3">
    <name type="scientific">Corallococcus soli</name>
    <dbReference type="NCBI Taxonomy" id="2710757"/>
    <lineage>
        <taxon>Bacteria</taxon>
        <taxon>Pseudomonadati</taxon>
        <taxon>Myxococcota</taxon>
        <taxon>Myxococcia</taxon>
        <taxon>Myxococcales</taxon>
        <taxon>Cystobacterineae</taxon>
        <taxon>Myxococcaceae</taxon>
        <taxon>Corallococcus</taxon>
    </lineage>
</organism>
<comment type="caution">
    <text evidence="2">The sequence shown here is derived from an EMBL/GenBank/DDBJ whole genome shotgun (WGS) entry which is preliminary data.</text>
</comment>
<keyword evidence="3" id="KW-1185">Reference proteome</keyword>
<evidence type="ECO:0000256" key="1">
    <source>
        <dbReference type="SAM" id="SignalP"/>
    </source>
</evidence>
<dbReference type="RefSeq" id="WP_193428759.1">
    <property type="nucleotide sequence ID" value="NZ_CBCSIP010000519.1"/>
</dbReference>
<gene>
    <name evidence="2" type="ORF">G4177_25635</name>
</gene>
<feature type="chain" id="PRO_5045171048" evidence="1">
    <location>
        <begin position="34"/>
        <end position="233"/>
    </location>
</feature>
<dbReference type="GO" id="GO:0003677">
    <property type="term" value="F:DNA binding"/>
    <property type="evidence" value="ECO:0007669"/>
    <property type="project" value="UniProtKB-KW"/>
</dbReference>
<accession>A0ABR9PUE6</accession>
<dbReference type="Proteomes" id="UP001516472">
    <property type="component" value="Unassembled WGS sequence"/>
</dbReference>
<evidence type="ECO:0000313" key="3">
    <source>
        <dbReference type="Proteomes" id="UP001516472"/>
    </source>
</evidence>
<keyword evidence="1" id="KW-0732">Signal</keyword>
<dbReference type="InterPro" id="IPR036700">
    <property type="entry name" value="BOBF_sf"/>
</dbReference>
<name>A0ABR9PUE6_9BACT</name>
<dbReference type="EMBL" id="JAAIYO010000008">
    <property type="protein sequence ID" value="MBE4751560.1"/>
    <property type="molecule type" value="Genomic_DNA"/>
</dbReference>
<evidence type="ECO:0000313" key="2">
    <source>
        <dbReference type="EMBL" id="MBE4751560.1"/>
    </source>
</evidence>